<evidence type="ECO:0000256" key="3">
    <source>
        <dbReference type="ARBA" id="ARBA00022801"/>
    </source>
</evidence>
<dbReference type="Pfam" id="PF00149">
    <property type="entry name" value="Metallophos"/>
    <property type="match status" value="1"/>
</dbReference>
<dbReference type="GO" id="GO:0046872">
    <property type="term" value="F:metal ion binding"/>
    <property type="evidence" value="ECO:0007669"/>
    <property type="project" value="InterPro"/>
</dbReference>
<dbReference type="SUPFAM" id="SSF56300">
    <property type="entry name" value="Metallo-dependent phosphatases"/>
    <property type="match status" value="1"/>
</dbReference>
<dbReference type="InterPro" id="IPR015914">
    <property type="entry name" value="PAPs_N"/>
</dbReference>
<feature type="domain" description="Calcineurin-like phosphoesterase" evidence="6">
    <location>
        <begin position="142"/>
        <end position="335"/>
    </location>
</feature>
<proteinExistence type="inferred from homology"/>
<feature type="chain" id="PRO_5033093538" description="Purple acid phosphatase" evidence="5">
    <location>
        <begin position="23"/>
        <end position="426"/>
    </location>
</feature>
<keyword evidence="10" id="KW-1185">Reference proteome</keyword>
<name>A0A833VFS6_9POAL</name>
<dbReference type="Proteomes" id="UP000623129">
    <property type="component" value="Unassembled WGS sequence"/>
</dbReference>
<accession>A0A833VFS6</accession>
<keyword evidence="2 5" id="KW-0732">Signal</keyword>
<feature type="domain" description="Purple acid phosphatase N-terminal" evidence="8">
    <location>
        <begin position="48"/>
        <end position="134"/>
    </location>
</feature>
<feature type="domain" description="Purple acid phosphatase C-terminal" evidence="7">
    <location>
        <begin position="350"/>
        <end position="409"/>
    </location>
</feature>
<evidence type="ECO:0000256" key="2">
    <source>
        <dbReference type="ARBA" id="ARBA00022729"/>
    </source>
</evidence>
<dbReference type="InterPro" id="IPR025733">
    <property type="entry name" value="PAPs_C"/>
</dbReference>
<dbReference type="InterPro" id="IPR041792">
    <property type="entry name" value="MPP_PAP"/>
</dbReference>
<dbReference type="GO" id="GO:0003993">
    <property type="term" value="F:acid phosphatase activity"/>
    <property type="evidence" value="ECO:0007669"/>
    <property type="project" value="UniProtKB-EC"/>
</dbReference>
<keyword evidence="4" id="KW-0325">Glycoprotein</keyword>
<dbReference type="InterPro" id="IPR008963">
    <property type="entry name" value="Purple_acid_Pase-like_N"/>
</dbReference>
<comment type="similarity">
    <text evidence="1 5">Belongs to the metallophosphoesterase superfamily. Purple acid phosphatase family.</text>
</comment>
<dbReference type="InterPro" id="IPR039331">
    <property type="entry name" value="PAPs-like"/>
</dbReference>
<dbReference type="InterPro" id="IPR029052">
    <property type="entry name" value="Metallo-depent_PP-like"/>
</dbReference>
<feature type="signal peptide" evidence="5">
    <location>
        <begin position="1"/>
        <end position="22"/>
    </location>
</feature>
<evidence type="ECO:0000259" key="7">
    <source>
        <dbReference type="Pfam" id="PF14008"/>
    </source>
</evidence>
<dbReference type="SUPFAM" id="SSF49363">
    <property type="entry name" value="Purple acid phosphatase, N-terminal domain"/>
    <property type="match status" value="1"/>
</dbReference>
<evidence type="ECO:0000256" key="5">
    <source>
        <dbReference type="RuleBase" id="RU361203"/>
    </source>
</evidence>
<dbReference type="OrthoDB" id="45007at2759"/>
<dbReference type="Gene3D" id="2.60.40.380">
    <property type="entry name" value="Purple acid phosphatase-like, N-terminal"/>
    <property type="match status" value="1"/>
</dbReference>
<keyword evidence="3 5" id="KW-0378">Hydrolase</keyword>
<dbReference type="Pfam" id="PF14008">
    <property type="entry name" value="Metallophos_C"/>
    <property type="match status" value="1"/>
</dbReference>
<dbReference type="PANTHER" id="PTHR22953:SF153">
    <property type="entry name" value="PURPLE ACID PHOSPHATASE"/>
    <property type="match status" value="1"/>
</dbReference>
<dbReference type="AlphaFoldDB" id="A0A833VFS6"/>
<comment type="caution">
    <text evidence="9">The sequence shown here is derived from an EMBL/GenBank/DDBJ whole genome shotgun (WGS) entry which is preliminary data.</text>
</comment>
<protein>
    <recommendedName>
        <fullName evidence="5">Purple acid phosphatase</fullName>
        <ecNumber evidence="5">3.1.3.2</ecNumber>
    </recommendedName>
</protein>
<evidence type="ECO:0000259" key="6">
    <source>
        <dbReference type="Pfam" id="PF00149"/>
    </source>
</evidence>
<organism evidence="9 10">
    <name type="scientific">Carex littledalei</name>
    <dbReference type="NCBI Taxonomy" id="544730"/>
    <lineage>
        <taxon>Eukaryota</taxon>
        <taxon>Viridiplantae</taxon>
        <taxon>Streptophyta</taxon>
        <taxon>Embryophyta</taxon>
        <taxon>Tracheophyta</taxon>
        <taxon>Spermatophyta</taxon>
        <taxon>Magnoliopsida</taxon>
        <taxon>Liliopsida</taxon>
        <taxon>Poales</taxon>
        <taxon>Cyperaceae</taxon>
        <taxon>Cyperoideae</taxon>
        <taxon>Cariceae</taxon>
        <taxon>Carex</taxon>
        <taxon>Carex subgen. Euthyceras</taxon>
    </lineage>
</organism>
<evidence type="ECO:0000259" key="8">
    <source>
        <dbReference type="Pfam" id="PF16656"/>
    </source>
</evidence>
<evidence type="ECO:0000313" key="10">
    <source>
        <dbReference type="Proteomes" id="UP000623129"/>
    </source>
</evidence>
<dbReference type="CDD" id="cd00839">
    <property type="entry name" value="MPP_PAPs"/>
    <property type="match status" value="1"/>
</dbReference>
<reference evidence="9" key="1">
    <citation type="submission" date="2020-01" db="EMBL/GenBank/DDBJ databases">
        <title>Genome sequence of Kobresia littledalei, the first chromosome-level genome in the family Cyperaceae.</title>
        <authorList>
            <person name="Qu G."/>
        </authorList>
    </citation>
    <scope>NUCLEOTIDE SEQUENCE</scope>
    <source>
        <strain evidence="9">C.B.Clarke</strain>
        <tissue evidence="9">Leaf</tissue>
    </source>
</reference>
<evidence type="ECO:0000256" key="4">
    <source>
        <dbReference type="ARBA" id="ARBA00023180"/>
    </source>
</evidence>
<dbReference type="PANTHER" id="PTHR22953">
    <property type="entry name" value="ACID PHOSPHATASE RELATED"/>
    <property type="match status" value="1"/>
</dbReference>
<evidence type="ECO:0000256" key="1">
    <source>
        <dbReference type="ARBA" id="ARBA00008723"/>
    </source>
</evidence>
<sequence length="426" mass="47707">MAVWFSPSVALILSLFPATVMCSYSYQRPPPRDLVYISETEDTDGTSPQQVHISLVGTNNMRISWITNKDAPATVEYGTSSGKYSFSANGNTTSYSYLIYKSGQIHDVVIGPLNPDTVYYYRCSGSSTKEFSFKSPPSDLPIKFVVVGDLGQTGWTQTTLDHIAAVPYDMLLMPGDLSYADYIQSLWDSFGRLVEPLASARPWMVTEGNHEVEKIPLVRSKSFVAYNSRWPMPFSLSSSPSNLFYSFDVASSVHVLMLGSYADYGTDSDQYKWLQSDLAKVDRNKTPWLIALIHAPWYNTNEAHQKEGEDMRQAMETLLYGARVDVVFAGHVHAYERFTHVYNQKVDPQGPVHITIGDGGNREGLAKNYQDPTPAISLFREASFGHGRFDVVNATHALWAWHRNDDDVAVIADQVWITSHSSDPTY</sequence>
<comment type="catalytic activity">
    <reaction evidence="5">
        <text>a phosphate monoester + H2O = an alcohol + phosphate</text>
        <dbReference type="Rhea" id="RHEA:15017"/>
        <dbReference type="ChEBI" id="CHEBI:15377"/>
        <dbReference type="ChEBI" id="CHEBI:30879"/>
        <dbReference type="ChEBI" id="CHEBI:43474"/>
        <dbReference type="ChEBI" id="CHEBI:67140"/>
        <dbReference type="EC" id="3.1.3.2"/>
    </reaction>
</comment>
<evidence type="ECO:0000313" key="9">
    <source>
        <dbReference type="EMBL" id="KAF3321778.1"/>
    </source>
</evidence>
<dbReference type="EC" id="3.1.3.2" evidence="5"/>
<dbReference type="InterPro" id="IPR004843">
    <property type="entry name" value="Calcineurin-like_PHP"/>
</dbReference>
<gene>
    <name evidence="9" type="ORF">FCM35_KLT13994</name>
</gene>
<dbReference type="EMBL" id="SWLB01000026">
    <property type="protein sequence ID" value="KAF3321778.1"/>
    <property type="molecule type" value="Genomic_DNA"/>
</dbReference>
<dbReference type="Gene3D" id="3.60.21.10">
    <property type="match status" value="1"/>
</dbReference>
<dbReference type="Pfam" id="PF16656">
    <property type="entry name" value="Pur_ac_phosph_N"/>
    <property type="match status" value="1"/>
</dbReference>